<proteinExistence type="predicted"/>
<dbReference type="RefSeq" id="YP_010790697.1">
    <property type="nucleotide sequence ID" value="NC_075452.1"/>
</dbReference>
<dbReference type="Proteomes" id="UP000319520">
    <property type="component" value="Segment"/>
</dbReference>
<dbReference type="EMBL" id="MH580295">
    <property type="protein sequence ID" value="AXB73040.1"/>
    <property type="molecule type" value="Genomic_DNA"/>
</dbReference>
<evidence type="ECO:0000313" key="2">
    <source>
        <dbReference type="Proteomes" id="UP000319520"/>
    </source>
</evidence>
<organism evidence="1 2">
    <name type="scientific">Psittacine adenovirus 1</name>
    <dbReference type="NCBI Taxonomy" id="318592"/>
    <lineage>
        <taxon>Viruses</taxon>
        <taxon>Varidnaviria</taxon>
        <taxon>Bamfordvirae</taxon>
        <taxon>Preplasmiviricota</taxon>
        <taxon>Polisuviricotina</taxon>
        <taxon>Pharingeaviricetes</taxon>
        <taxon>Rowavirales</taxon>
        <taxon>Adenoviridae</taxon>
        <taxon>Aviadenovirus</taxon>
        <taxon>Aviadenovirus senegalense</taxon>
        <taxon>Psittacine aviadenovirus C</taxon>
    </lineage>
</organism>
<reference evidence="1 2" key="1">
    <citation type="submission" date="2018-07" db="EMBL/GenBank/DDBJ databases">
        <title>Complete genome sequence of a Psittacine Adenovirus-1 identified from a Poicephalus senegalus in Italy.</title>
        <authorList>
            <person name="Milani A."/>
            <person name="Zamperin G."/>
            <person name="Fusaro A."/>
            <person name="Monne I."/>
        </authorList>
    </citation>
    <scope>NUCLEOTIDE SEQUENCE [LARGE SCALE GENOMIC DNA]</scope>
    <source>
        <strain evidence="1">18VIR149_ITA_2018</strain>
    </source>
</reference>
<evidence type="ECO:0000313" key="1">
    <source>
        <dbReference type="EMBL" id="AXB73040.1"/>
    </source>
</evidence>
<dbReference type="KEGG" id="vg:80528106"/>
<keyword evidence="2" id="KW-1185">Reference proteome</keyword>
<accession>A0A2Z5E1C8</accession>
<sequence length="69" mass="7636">MLRRRVVLERPLRLSPLRCCISCSLVGERQGSGNEDIIARGAGVRAAPISVVDGNRVCEDHDRRRHASV</sequence>
<protein>
    <submittedName>
        <fullName evidence="1">Uncharacterized protein</fullName>
    </submittedName>
</protein>
<dbReference type="GeneID" id="80528106"/>
<name>A0A2Z5E1C8_9ADEN</name>